<proteinExistence type="predicted"/>
<comment type="caution">
    <text evidence="2">The sequence shown here is derived from an EMBL/GenBank/DDBJ whole genome shotgun (WGS) entry which is preliminary data.</text>
</comment>
<organism evidence="2 3">
    <name type="scientific">Stentor coeruleus</name>
    <dbReference type="NCBI Taxonomy" id="5963"/>
    <lineage>
        <taxon>Eukaryota</taxon>
        <taxon>Sar</taxon>
        <taxon>Alveolata</taxon>
        <taxon>Ciliophora</taxon>
        <taxon>Postciliodesmatophora</taxon>
        <taxon>Heterotrichea</taxon>
        <taxon>Heterotrichida</taxon>
        <taxon>Stentoridae</taxon>
        <taxon>Stentor</taxon>
    </lineage>
</organism>
<protein>
    <submittedName>
        <fullName evidence="2">Uncharacterized protein</fullName>
    </submittedName>
</protein>
<keyword evidence="1" id="KW-0472">Membrane</keyword>
<accession>A0A1R2B9D3</accession>
<reference evidence="2 3" key="1">
    <citation type="submission" date="2016-11" db="EMBL/GenBank/DDBJ databases">
        <title>The macronuclear genome of Stentor coeruleus: a giant cell with tiny introns.</title>
        <authorList>
            <person name="Slabodnick M."/>
            <person name="Ruby J.G."/>
            <person name="Reiff S.B."/>
            <person name="Swart E.C."/>
            <person name="Gosai S."/>
            <person name="Prabakaran S."/>
            <person name="Witkowska E."/>
            <person name="Larue G.E."/>
            <person name="Fisher S."/>
            <person name="Freeman R.M."/>
            <person name="Gunawardena J."/>
            <person name="Chu W."/>
            <person name="Stover N.A."/>
            <person name="Gregory B.D."/>
            <person name="Nowacki M."/>
            <person name="Derisi J."/>
            <person name="Roy S.W."/>
            <person name="Marshall W.F."/>
            <person name="Sood P."/>
        </authorList>
    </citation>
    <scope>NUCLEOTIDE SEQUENCE [LARGE SCALE GENOMIC DNA]</scope>
    <source>
        <strain evidence="2">WM001</strain>
    </source>
</reference>
<evidence type="ECO:0000313" key="2">
    <source>
        <dbReference type="EMBL" id="OMJ73401.1"/>
    </source>
</evidence>
<keyword evidence="1" id="KW-0812">Transmembrane</keyword>
<evidence type="ECO:0000313" key="3">
    <source>
        <dbReference type="Proteomes" id="UP000187209"/>
    </source>
</evidence>
<evidence type="ECO:0000256" key="1">
    <source>
        <dbReference type="SAM" id="Phobius"/>
    </source>
</evidence>
<dbReference type="EMBL" id="MPUH01000824">
    <property type="protein sequence ID" value="OMJ73401.1"/>
    <property type="molecule type" value="Genomic_DNA"/>
</dbReference>
<dbReference type="Proteomes" id="UP000187209">
    <property type="component" value="Unassembled WGS sequence"/>
</dbReference>
<sequence length="153" mass="17806">MFRRAVIKALPTRGGGHGHPDFPFLGYYKHKRIITPLQSNLWVYDGMNPEFLVDIMVPQYTFGHILSRNLLFAWIIPLSIGYLIALVFYSNFKRPFIPSTVTDDNDPVRKFLKKIKHDAIIQNFKHPIGHQHTYLDEGWTPNASTYVTSRYNL</sequence>
<dbReference type="AlphaFoldDB" id="A0A1R2B9D3"/>
<name>A0A1R2B9D3_9CILI</name>
<dbReference type="OrthoDB" id="311592at2759"/>
<keyword evidence="3" id="KW-1185">Reference proteome</keyword>
<feature type="transmembrane region" description="Helical" evidence="1">
    <location>
        <begin position="71"/>
        <end position="89"/>
    </location>
</feature>
<gene>
    <name evidence="2" type="ORF">SteCoe_27909</name>
</gene>
<keyword evidence="1" id="KW-1133">Transmembrane helix</keyword>